<keyword evidence="4" id="KW-1185">Reference proteome</keyword>
<feature type="region of interest" description="Disordered" evidence="1">
    <location>
        <begin position="174"/>
        <end position="195"/>
    </location>
</feature>
<evidence type="ECO:0000313" key="3">
    <source>
        <dbReference type="EMBL" id="CAG8816443.1"/>
    </source>
</evidence>
<comment type="caution">
    <text evidence="3">The sequence shown here is derived from an EMBL/GenBank/DDBJ whole genome shotgun (WGS) entry which is preliminary data.</text>
</comment>
<feature type="signal peptide" evidence="2">
    <location>
        <begin position="1"/>
        <end position="16"/>
    </location>
</feature>
<name>A0ABN7W4I1_GIGMA</name>
<keyword evidence="2" id="KW-0732">Signal</keyword>
<proteinExistence type="predicted"/>
<evidence type="ECO:0000256" key="1">
    <source>
        <dbReference type="SAM" id="MobiDB-lite"/>
    </source>
</evidence>
<evidence type="ECO:0000313" key="4">
    <source>
        <dbReference type="Proteomes" id="UP000789901"/>
    </source>
</evidence>
<dbReference type="EMBL" id="CAJVQB010031092">
    <property type="protein sequence ID" value="CAG8816443.1"/>
    <property type="molecule type" value="Genomic_DNA"/>
</dbReference>
<feature type="compositionally biased region" description="Basic and acidic residues" evidence="1">
    <location>
        <begin position="175"/>
        <end position="185"/>
    </location>
</feature>
<organism evidence="3 4">
    <name type="scientific">Gigaspora margarita</name>
    <dbReference type="NCBI Taxonomy" id="4874"/>
    <lineage>
        <taxon>Eukaryota</taxon>
        <taxon>Fungi</taxon>
        <taxon>Fungi incertae sedis</taxon>
        <taxon>Mucoromycota</taxon>
        <taxon>Glomeromycotina</taxon>
        <taxon>Glomeromycetes</taxon>
        <taxon>Diversisporales</taxon>
        <taxon>Gigasporaceae</taxon>
        <taxon>Gigaspora</taxon>
    </lineage>
</organism>
<accession>A0ABN7W4I1</accession>
<gene>
    <name evidence="3" type="ORF">GMARGA_LOCUS26542</name>
</gene>
<protein>
    <submittedName>
        <fullName evidence="3">30849_t:CDS:1</fullName>
    </submittedName>
</protein>
<reference evidence="3 4" key="1">
    <citation type="submission" date="2021-06" db="EMBL/GenBank/DDBJ databases">
        <authorList>
            <person name="Kallberg Y."/>
            <person name="Tangrot J."/>
            <person name="Rosling A."/>
        </authorList>
    </citation>
    <scope>NUCLEOTIDE SEQUENCE [LARGE SCALE GENOMIC DNA]</scope>
    <source>
        <strain evidence="3 4">120-4 pot B 10/14</strain>
    </source>
</reference>
<feature type="chain" id="PRO_5045941622" evidence="2">
    <location>
        <begin position="17"/>
        <end position="218"/>
    </location>
</feature>
<evidence type="ECO:0000256" key="2">
    <source>
        <dbReference type="SAM" id="SignalP"/>
    </source>
</evidence>
<dbReference type="Proteomes" id="UP000789901">
    <property type="component" value="Unassembled WGS sequence"/>
</dbReference>
<feature type="compositionally biased region" description="Polar residues" evidence="1">
    <location>
        <begin position="186"/>
        <end position="195"/>
    </location>
</feature>
<sequence>MISVFIALYFIKTILGNKKCIHESAIYRTNNDEEEFRELTYKRFIASQEPLITTLETNSIVLIVGCYVFQDTEYLTLVQTIPISTSTDEIEITSDNLSNSLPLLLYSVSIVFNSYFSDNEFASDIEWNYAGTEQFFNNSNKEKAKAQDDINNHLKKTNLLPTSSSKTQRTLFEPQNDKLQPDNHKNNNSQNDKPQINNLLNAISQIKNTGSQSQKDVE</sequence>